<dbReference type="PANTHER" id="PTHR42928">
    <property type="entry name" value="TRICARBOXYLATE-BINDING PROTEIN"/>
    <property type="match status" value="1"/>
</dbReference>
<proteinExistence type="inferred from homology"/>
<comment type="caution">
    <text evidence="2">The sequence shown here is derived from an EMBL/GenBank/DDBJ whole genome shotgun (WGS) entry which is preliminary data.</text>
</comment>
<comment type="similarity">
    <text evidence="1">Belongs to the UPF0065 (bug) family.</text>
</comment>
<dbReference type="EMBL" id="NPEX01000216">
    <property type="protein sequence ID" value="RAI40821.1"/>
    <property type="molecule type" value="Genomic_DNA"/>
</dbReference>
<evidence type="ECO:0000313" key="2">
    <source>
        <dbReference type="EMBL" id="RAI40821.1"/>
    </source>
</evidence>
<evidence type="ECO:0000256" key="1">
    <source>
        <dbReference type="ARBA" id="ARBA00006987"/>
    </source>
</evidence>
<dbReference type="AlphaFoldDB" id="A0A327KQW4"/>
<accession>A0A327KQW4</accession>
<protein>
    <recommendedName>
        <fullName evidence="4">ABC transporter substrate-binding protein</fullName>
    </recommendedName>
</protein>
<dbReference type="OrthoDB" id="7250553at2"/>
<gene>
    <name evidence="2" type="ORF">CH341_23020</name>
</gene>
<evidence type="ECO:0008006" key="4">
    <source>
        <dbReference type="Google" id="ProtNLM"/>
    </source>
</evidence>
<dbReference type="Gene3D" id="3.40.190.150">
    <property type="entry name" value="Bordetella uptake gene, domain 1"/>
    <property type="match status" value="1"/>
</dbReference>
<dbReference type="RefSeq" id="WP_111421352.1">
    <property type="nucleotide sequence ID" value="NZ_NPEX01000216.1"/>
</dbReference>
<sequence>MIDRRKLVLGATGAALLGPALVRPAVAQPAWPARPITVVVPYPPAGSVDLVARAIGEPMGRTLGQPVVVENRGGSGGSVAAQAVAIADPDGYRLVLGTQQTHGTNESLYPTLGYRAVESFSPICQVCTVPHALVVKKTLPVTTATELVALLKREPGKLNYGSTGNGSSSHLACELFKIKAGVEAQHVPYRGGGPLAQDLMAGVVDFGFIAVANIRGQLEGGLVRALAIASSKRVPLMPDIPTLAEAGVPDVDADAWFAYFAPAKTPPERIALMASAIEGALSADLVRETFDKNAVVARFRPTPEMPAFVAAEVKKWAEVVRLANLKPE</sequence>
<dbReference type="SUPFAM" id="SSF53850">
    <property type="entry name" value="Periplasmic binding protein-like II"/>
    <property type="match status" value="1"/>
</dbReference>
<dbReference type="PIRSF" id="PIRSF017082">
    <property type="entry name" value="YflP"/>
    <property type="match status" value="1"/>
</dbReference>
<name>A0A327KQW4_9BRAD</name>
<organism evidence="2 3">
    <name type="scientific">Rhodoplanes roseus</name>
    <dbReference type="NCBI Taxonomy" id="29409"/>
    <lineage>
        <taxon>Bacteria</taxon>
        <taxon>Pseudomonadati</taxon>
        <taxon>Pseudomonadota</taxon>
        <taxon>Alphaproteobacteria</taxon>
        <taxon>Hyphomicrobiales</taxon>
        <taxon>Nitrobacteraceae</taxon>
        <taxon>Rhodoplanes</taxon>
    </lineage>
</organism>
<evidence type="ECO:0000313" key="3">
    <source>
        <dbReference type="Proteomes" id="UP000249130"/>
    </source>
</evidence>
<dbReference type="Gene3D" id="3.40.190.10">
    <property type="entry name" value="Periplasmic binding protein-like II"/>
    <property type="match status" value="1"/>
</dbReference>
<dbReference type="CDD" id="cd07012">
    <property type="entry name" value="PBP2_Bug_TTT"/>
    <property type="match status" value="1"/>
</dbReference>
<dbReference type="Pfam" id="PF03401">
    <property type="entry name" value="TctC"/>
    <property type="match status" value="1"/>
</dbReference>
<keyword evidence="3" id="KW-1185">Reference proteome</keyword>
<dbReference type="InterPro" id="IPR005064">
    <property type="entry name" value="BUG"/>
</dbReference>
<dbReference type="InterPro" id="IPR042100">
    <property type="entry name" value="Bug_dom1"/>
</dbReference>
<dbReference type="Proteomes" id="UP000249130">
    <property type="component" value="Unassembled WGS sequence"/>
</dbReference>
<dbReference type="PANTHER" id="PTHR42928:SF5">
    <property type="entry name" value="BLR1237 PROTEIN"/>
    <property type="match status" value="1"/>
</dbReference>
<reference evidence="2 3" key="1">
    <citation type="submission" date="2017-07" db="EMBL/GenBank/DDBJ databases">
        <title>Draft Genome Sequences of Select Purple Nonsulfur Bacteria.</title>
        <authorList>
            <person name="Lasarre B."/>
            <person name="Mckinlay J.B."/>
        </authorList>
    </citation>
    <scope>NUCLEOTIDE SEQUENCE [LARGE SCALE GENOMIC DNA]</scope>
    <source>
        <strain evidence="2 3">DSM 5909</strain>
    </source>
</reference>